<keyword evidence="7" id="KW-0325">Glycoprotein</keyword>
<dbReference type="PANTHER" id="PTHR42643:SF30">
    <property type="entry name" value="IONOTROPIC RECEPTOR 40A-RELATED"/>
    <property type="match status" value="1"/>
</dbReference>
<sequence>MCFSQLAKKAIYLWATIICTSEITSNQGNYVFMVGKQIMRWEEWCILENDPQTTTLPYKTLQYDKTGDSIFTQLALEIFSKTNISFLKDSRCSTIFVRRVQPKFSASNPGKDMDVTLIQTDFEGYQFLTCYAEPYTTLDFYLSPFQQELWIVLGTTIATLIALTTLCQHFFILLEQQPFSPWMFMLASIFEEGCMPTRIEKQTFFRISLGIWCLMSVVLTNGYNGIMIPELISPRRLFHPISFDQLDCNSIFKIVLTYKNKDGINLPSSTKKEIRDAANTWSFVYTSFIFEVYRLSTLVPLNAIKTEKADLNLTNVDISCYGLLSAFEDSSSAFEPSLVKRVVPEFLAMLKNPALAYSRSPSNYSMFSELTLFAPSHAFFPRGFSYLSEDLTESDIQRQIEGEVVQCGKTVFIAKSSKIKLEHKFLSKTYPDIKFFMSEQTVQSYPTGISFQNIWGSLVPNTFKSLNEAGILSHKETQKLSQKNINRTAAIIMETSKDFNPTNTTIRGAWPTVFILAGTLISVSIPIFIIECRRHIGPLLGFMRHKFSFRHYRKSRRVAVKSVINVAVALCEIGKNN</sequence>
<gene>
    <name evidence="9" type="ORF">Fcan01_11220</name>
</gene>
<dbReference type="AlphaFoldDB" id="A0A226E935"/>
<dbReference type="EMBL" id="LNIX01000005">
    <property type="protein sequence ID" value="OXA54075.1"/>
    <property type="molecule type" value="Genomic_DNA"/>
</dbReference>
<dbReference type="Proteomes" id="UP000198287">
    <property type="component" value="Unassembled WGS sequence"/>
</dbReference>
<name>A0A226E935_FOLCA</name>
<organism evidence="9 10">
    <name type="scientific">Folsomia candida</name>
    <name type="common">Springtail</name>
    <dbReference type="NCBI Taxonomy" id="158441"/>
    <lineage>
        <taxon>Eukaryota</taxon>
        <taxon>Metazoa</taxon>
        <taxon>Ecdysozoa</taxon>
        <taxon>Arthropoda</taxon>
        <taxon>Hexapoda</taxon>
        <taxon>Collembola</taxon>
        <taxon>Entomobryomorpha</taxon>
        <taxon>Isotomoidea</taxon>
        <taxon>Isotomidae</taxon>
        <taxon>Proisotominae</taxon>
        <taxon>Folsomia</taxon>
    </lineage>
</organism>
<keyword evidence="2" id="KW-1003">Cell membrane</keyword>
<dbReference type="Gene3D" id="1.10.287.70">
    <property type="match status" value="1"/>
</dbReference>
<dbReference type="PANTHER" id="PTHR42643">
    <property type="entry name" value="IONOTROPIC RECEPTOR 20A-RELATED"/>
    <property type="match status" value="1"/>
</dbReference>
<evidence type="ECO:0000256" key="2">
    <source>
        <dbReference type="ARBA" id="ARBA00022475"/>
    </source>
</evidence>
<evidence type="ECO:0000313" key="10">
    <source>
        <dbReference type="Proteomes" id="UP000198287"/>
    </source>
</evidence>
<evidence type="ECO:0000256" key="1">
    <source>
        <dbReference type="ARBA" id="ARBA00004651"/>
    </source>
</evidence>
<evidence type="ECO:0000256" key="7">
    <source>
        <dbReference type="ARBA" id="ARBA00023180"/>
    </source>
</evidence>
<comment type="subcellular location">
    <subcellularLocation>
        <location evidence="1">Cell membrane</location>
        <topology evidence="1">Multi-pass membrane protein</topology>
    </subcellularLocation>
</comment>
<keyword evidence="6" id="KW-0675">Receptor</keyword>
<comment type="caution">
    <text evidence="9">The sequence shown here is derived from an EMBL/GenBank/DDBJ whole genome shotgun (WGS) entry which is preliminary data.</text>
</comment>
<dbReference type="InterPro" id="IPR052192">
    <property type="entry name" value="Insect_Ionotropic_Sensory_Rcpt"/>
</dbReference>
<feature type="transmembrane region" description="Helical" evidence="8">
    <location>
        <begin position="149"/>
        <end position="174"/>
    </location>
</feature>
<evidence type="ECO:0000256" key="5">
    <source>
        <dbReference type="ARBA" id="ARBA00023136"/>
    </source>
</evidence>
<feature type="transmembrane region" description="Helical" evidence="8">
    <location>
        <begin position="509"/>
        <end position="530"/>
    </location>
</feature>
<keyword evidence="4 8" id="KW-1133">Transmembrane helix</keyword>
<evidence type="ECO:0000256" key="6">
    <source>
        <dbReference type="ARBA" id="ARBA00023170"/>
    </source>
</evidence>
<evidence type="ECO:0000313" key="9">
    <source>
        <dbReference type="EMBL" id="OXA54075.1"/>
    </source>
</evidence>
<protein>
    <submittedName>
        <fullName evidence="9">Uncharacterized protein</fullName>
    </submittedName>
</protein>
<evidence type="ECO:0000256" key="3">
    <source>
        <dbReference type="ARBA" id="ARBA00022692"/>
    </source>
</evidence>
<accession>A0A226E935</accession>
<feature type="transmembrane region" description="Helical" evidence="8">
    <location>
        <begin position="204"/>
        <end position="223"/>
    </location>
</feature>
<keyword evidence="3 8" id="KW-0812">Transmembrane</keyword>
<evidence type="ECO:0000256" key="4">
    <source>
        <dbReference type="ARBA" id="ARBA00022989"/>
    </source>
</evidence>
<reference evidence="9 10" key="1">
    <citation type="submission" date="2015-12" db="EMBL/GenBank/DDBJ databases">
        <title>The genome of Folsomia candida.</title>
        <authorList>
            <person name="Faddeeva A."/>
            <person name="Derks M.F."/>
            <person name="Anvar Y."/>
            <person name="Smit S."/>
            <person name="Van Straalen N."/>
            <person name="Roelofs D."/>
        </authorList>
    </citation>
    <scope>NUCLEOTIDE SEQUENCE [LARGE SCALE GENOMIC DNA]</scope>
    <source>
        <strain evidence="9 10">VU population</strain>
        <tissue evidence="9">Whole body</tissue>
    </source>
</reference>
<keyword evidence="10" id="KW-1185">Reference proteome</keyword>
<evidence type="ECO:0000256" key="8">
    <source>
        <dbReference type="SAM" id="Phobius"/>
    </source>
</evidence>
<dbReference type="GO" id="GO:0005886">
    <property type="term" value="C:plasma membrane"/>
    <property type="evidence" value="ECO:0007669"/>
    <property type="project" value="UniProtKB-SubCell"/>
</dbReference>
<proteinExistence type="predicted"/>
<keyword evidence="5 8" id="KW-0472">Membrane</keyword>